<keyword evidence="2" id="KW-1185">Reference proteome</keyword>
<evidence type="ECO:0000313" key="2">
    <source>
        <dbReference type="Proteomes" id="UP000017837"/>
    </source>
</evidence>
<evidence type="ECO:0000313" key="1">
    <source>
        <dbReference type="EMBL" id="ESQ88827.1"/>
    </source>
</evidence>
<dbReference type="OrthoDB" id="2065409at2"/>
<name>V4P4E1_9CAUL</name>
<dbReference type="EMBL" id="AWGB01000033">
    <property type="protein sequence ID" value="ESQ88827.1"/>
    <property type="molecule type" value="Genomic_DNA"/>
</dbReference>
<dbReference type="Gene3D" id="1.10.10.10">
    <property type="entry name" value="Winged helix-like DNA-binding domain superfamily/Winged helix DNA-binding domain"/>
    <property type="match status" value="1"/>
</dbReference>
<dbReference type="InterPro" id="IPR016032">
    <property type="entry name" value="Sig_transdc_resp-reg_C-effctor"/>
</dbReference>
<sequence>MNILQAHLRQSVITLLEKGISHREIARRLEVNRKTVGLIAKELSKRAKVATDAEAVADSKIPHPGHRVFHGR</sequence>
<proteinExistence type="predicted"/>
<dbReference type="SUPFAM" id="SSF46894">
    <property type="entry name" value="C-terminal effector domain of the bipartite response regulators"/>
    <property type="match status" value="1"/>
</dbReference>
<dbReference type="InterPro" id="IPR036388">
    <property type="entry name" value="WH-like_DNA-bd_sf"/>
</dbReference>
<gene>
    <name evidence="1" type="ORF">ABENE_15065</name>
</gene>
<dbReference type="GO" id="GO:0003677">
    <property type="term" value="F:DNA binding"/>
    <property type="evidence" value="ECO:0007669"/>
    <property type="project" value="InterPro"/>
</dbReference>
<dbReference type="STRING" id="1121022.GCA_000376105_03340"/>
<dbReference type="RefSeq" id="WP_023447370.1">
    <property type="nucleotide sequence ID" value="NZ_AQWM01000022.1"/>
</dbReference>
<reference evidence="1 2" key="1">
    <citation type="journal article" date="2014" name="Nature">
        <title>Sequential evolution of bacterial morphology by co-option of a developmental regulator.</title>
        <authorList>
            <person name="Jiang C."/>
            <person name="Brown P.J."/>
            <person name="Ducret A."/>
            <person name="Brun Y.V."/>
        </authorList>
    </citation>
    <scope>NUCLEOTIDE SEQUENCE [LARGE SCALE GENOMIC DNA]</scope>
    <source>
        <strain evidence="1 2">DSM 16100</strain>
    </source>
</reference>
<comment type="caution">
    <text evidence="1">The sequence shown here is derived from an EMBL/GenBank/DDBJ whole genome shotgun (WGS) entry which is preliminary data.</text>
</comment>
<protein>
    <recommendedName>
        <fullName evidence="3">Transposase IS30-like HTH domain-containing protein</fullName>
    </recommendedName>
</protein>
<accession>V4P4E1</accession>
<evidence type="ECO:0008006" key="3">
    <source>
        <dbReference type="Google" id="ProtNLM"/>
    </source>
</evidence>
<organism evidence="1 2">
    <name type="scientific">Asticcacaulis benevestitus DSM 16100 = ATCC BAA-896</name>
    <dbReference type="NCBI Taxonomy" id="1121022"/>
    <lineage>
        <taxon>Bacteria</taxon>
        <taxon>Pseudomonadati</taxon>
        <taxon>Pseudomonadota</taxon>
        <taxon>Alphaproteobacteria</taxon>
        <taxon>Caulobacterales</taxon>
        <taxon>Caulobacteraceae</taxon>
        <taxon>Asticcacaulis</taxon>
    </lineage>
</organism>
<dbReference type="GO" id="GO:0006355">
    <property type="term" value="P:regulation of DNA-templated transcription"/>
    <property type="evidence" value="ECO:0007669"/>
    <property type="project" value="InterPro"/>
</dbReference>
<dbReference type="AlphaFoldDB" id="V4P4E1"/>
<dbReference type="PATRIC" id="fig|1121022.4.peg.3067"/>
<dbReference type="Proteomes" id="UP000017837">
    <property type="component" value="Unassembled WGS sequence"/>
</dbReference>